<dbReference type="Proteomes" id="UP000092460">
    <property type="component" value="Unassembled WGS sequence"/>
</dbReference>
<evidence type="ECO:0000313" key="1">
    <source>
        <dbReference type="EnsemblMetazoa" id="GPPI039378-PA"/>
    </source>
</evidence>
<organism evidence="1 2">
    <name type="scientific">Glossina palpalis gambiensis</name>
    <dbReference type="NCBI Taxonomy" id="67801"/>
    <lineage>
        <taxon>Eukaryota</taxon>
        <taxon>Metazoa</taxon>
        <taxon>Ecdysozoa</taxon>
        <taxon>Arthropoda</taxon>
        <taxon>Hexapoda</taxon>
        <taxon>Insecta</taxon>
        <taxon>Pterygota</taxon>
        <taxon>Neoptera</taxon>
        <taxon>Endopterygota</taxon>
        <taxon>Diptera</taxon>
        <taxon>Brachycera</taxon>
        <taxon>Muscomorpha</taxon>
        <taxon>Hippoboscoidea</taxon>
        <taxon>Glossinidae</taxon>
        <taxon>Glossina</taxon>
    </lineage>
</organism>
<reference evidence="2" key="1">
    <citation type="submission" date="2015-01" db="EMBL/GenBank/DDBJ databases">
        <authorList>
            <person name="Aksoy S."/>
            <person name="Warren W."/>
            <person name="Wilson R.K."/>
        </authorList>
    </citation>
    <scope>NUCLEOTIDE SEQUENCE [LARGE SCALE GENOMIC DNA]</scope>
    <source>
        <strain evidence="2">IAEA</strain>
    </source>
</reference>
<dbReference type="EMBL" id="JXJN01019818">
    <property type="status" value="NOT_ANNOTATED_CDS"/>
    <property type="molecule type" value="Genomic_DNA"/>
</dbReference>
<keyword evidence="2" id="KW-1185">Reference proteome</keyword>
<dbReference type="STRING" id="67801.A0A1B0BSQ3"/>
<evidence type="ECO:0000313" key="2">
    <source>
        <dbReference type="Proteomes" id="UP000092460"/>
    </source>
</evidence>
<reference evidence="1" key="2">
    <citation type="submission" date="2020-05" db="UniProtKB">
        <authorList>
            <consortium name="EnsemblMetazoa"/>
        </authorList>
    </citation>
    <scope>IDENTIFICATION</scope>
    <source>
        <strain evidence="1">IAEA</strain>
    </source>
</reference>
<dbReference type="EnsemblMetazoa" id="GPPI039378-RA">
    <property type="protein sequence ID" value="GPPI039378-PA"/>
    <property type="gene ID" value="GPPI039378"/>
</dbReference>
<dbReference type="VEuPathDB" id="VectorBase:GPPI039378"/>
<proteinExistence type="predicted"/>
<name>A0A1B0BSQ3_9MUSC</name>
<protein>
    <submittedName>
        <fullName evidence="1">Uncharacterized protein</fullName>
    </submittedName>
</protein>
<sequence>MAPPSYSNTSAPANNINKRFQLATPVGGAQQVLPTAADTGPVIEIVSRWGLNFTGNREPLAFIERIEEQVEAYSVDEDRLLAIMGRYATGMLRYRALTWYRNNNQNWKA</sequence>
<dbReference type="AlphaFoldDB" id="A0A1B0BSQ3"/>
<accession>A0A1B0BSQ3</accession>